<dbReference type="RefSeq" id="WP_098151160.1">
    <property type="nucleotide sequence ID" value="NZ_FMAU01000003.1"/>
</dbReference>
<dbReference type="AlphaFoldDB" id="A0A1C4CFB2"/>
<evidence type="ECO:0000313" key="1">
    <source>
        <dbReference type="EMBL" id="SCC17857.1"/>
    </source>
</evidence>
<dbReference type="InterPro" id="IPR048146">
    <property type="entry name" value="RAxF_45-like"/>
</dbReference>
<accession>A0A1C4CFB2</accession>
<name>A0A1C4CFB2_9BACI</name>
<reference evidence="2" key="1">
    <citation type="submission" date="2016-08" db="EMBL/GenBank/DDBJ databases">
        <authorList>
            <person name="Varghese N."/>
            <person name="Submissions Spin"/>
        </authorList>
    </citation>
    <scope>NUCLEOTIDE SEQUENCE [LARGE SCALE GENOMIC DNA]</scope>
    <source>
        <strain evidence="2">SGD-1123</strain>
    </source>
</reference>
<dbReference type="Proteomes" id="UP000181997">
    <property type="component" value="Unassembled WGS sequence"/>
</dbReference>
<gene>
    <name evidence="1" type="ORF">GA0061094_2927</name>
</gene>
<organism evidence="1 2">
    <name type="scientific">[Bacillus] enclensis</name>
    <dbReference type="NCBI Taxonomy" id="1402860"/>
    <lineage>
        <taxon>Bacteria</taxon>
        <taxon>Bacillati</taxon>
        <taxon>Bacillota</taxon>
        <taxon>Bacilli</taxon>
        <taxon>Bacillales</taxon>
        <taxon>Bacillaceae</taxon>
        <taxon>Rossellomorea</taxon>
    </lineage>
</organism>
<keyword evidence="2" id="KW-1185">Reference proteome</keyword>
<sequence length="37" mass="4390">MNRSVGLRGKYLDFIYICRAIFHAFAFKGTRMPFFSK</sequence>
<dbReference type="EMBL" id="FMAU01000003">
    <property type="protein sequence ID" value="SCC17857.1"/>
    <property type="molecule type" value="Genomic_DNA"/>
</dbReference>
<evidence type="ECO:0000313" key="2">
    <source>
        <dbReference type="Proteomes" id="UP000181997"/>
    </source>
</evidence>
<protein>
    <submittedName>
        <fullName evidence="1">Uncharacterized protein</fullName>
    </submittedName>
</protein>
<proteinExistence type="predicted"/>
<dbReference type="NCBIfam" id="NF041642">
    <property type="entry name" value="RAxF_45"/>
    <property type="match status" value="1"/>
</dbReference>